<evidence type="ECO:0000313" key="1">
    <source>
        <dbReference type="EnsemblPlants" id="AVESA.00010b.r2.4CG1268460.1.CDS"/>
    </source>
</evidence>
<proteinExistence type="predicted"/>
<dbReference type="EnsemblPlants" id="AVESA.00010b.r2.4CG1268460.1">
    <property type="protein sequence ID" value="AVESA.00010b.r2.4CG1268460.1.CDS"/>
    <property type="gene ID" value="AVESA.00010b.r2.4CG1268460"/>
</dbReference>
<accession>A0ACD5WP58</accession>
<keyword evidence="2" id="KW-1185">Reference proteome</keyword>
<reference evidence="1" key="1">
    <citation type="submission" date="2021-05" db="EMBL/GenBank/DDBJ databases">
        <authorList>
            <person name="Scholz U."/>
            <person name="Mascher M."/>
            <person name="Fiebig A."/>
        </authorList>
    </citation>
    <scope>NUCLEOTIDE SEQUENCE [LARGE SCALE GENOMIC DNA]</scope>
</reference>
<evidence type="ECO:0000313" key="2">
    <source>
        <dbReference type="Proteomes" id="UP001732700"/>
    </source>
</evidence>
<name>A0ACD5WP58_AVESA</name>
<organism evidence="1 2">
    <name type="scientific">Avena sativa</name>
    <name type="common">Oat</name>
    <dbReference type="NCBI Taxonomy" id="4498"/>
    <lineage>
        <taxon>Eukaryota</taxon>
        <taxon>Viridiplantae</taxon>
        <taxon>Streptophyta</taxon>
        <taxon>Embryophyta</taxon>
        <taxon>Tracheophyta</taxon>
        <taxon>Spermatophyta</taxon>
        <taxon>Magnoliopsida</taxon>
        <taxon>Liliopsida</taxon>
        <taxon>Poales</taxon>
        <taxon>Poaceae</taxon>
        <taxon>BOP clade</taxon>
        <taxon>Pooideae</taxon>
        <taxon>Poodae</taxon>
        <taxon>Poeae</taxon>
        <taxon>Poeae Chloroplast Group 1 (Aveneae type)</taxon>
        <taxon>Aveninae</taxon>
        <taxon>Avena</taxon>
    </lineage>
</organism>
<reference evidence="1" key="2">
    <citation type="submission" date="2025-09" db="UniProtKB">
        <authorList>
            <consortium name="EnsemblPlants"/>
        </authorList>
    </citation>
    <scope>IDENTIFICATION</scope>
</reference>
<dbReference type="Proteomes" id="UP001732700">
    <property type="component" value="Chromosome 4C"/>
</dbReference>
<sequence>MGIILAVFLVATAIFLVVLLLRKLAPLVTSTRQRQRQKRLGLSIQVTDGAVAHRALLEHSAAFLNRPAGVVPSSILTAERHYNIHSAPYGPFWRAARRNMVAGVLHPSSLALYGDTRARALARLVRDLRSGAPASECLHFAVYSALAEMCFGEDVVSELGETRVRAMHKLQRDVLRALPSFRVLIRYPRLGKLLYPSRWRQVLAFRRQQDEYFLPLVADLKKRSSNRSQDGGRVQTYLESLVDLRIREDDGIARVATDGELVSLISEFLGAGTESTAASLQWIMANLVKRPGLQQKLRVEVDAIDATVIDEAELSRMPYLKAIVLETLRRHPPIPFIIRHMEKEVATKVLGLSVPDRGATLNFLVGKIGRDAAVWSDPREFKPERFMDGGEADLTCTRELRMMPFGAGRRGCPAIGAAMLHLQYFVANLVREFEWWEADGEENAVDLTEFRGLFVTIMNRPLLARLVPRQRHVIPDLLPTKQASVEECAIDKYYTLIVLAPRYSLATYFDSGSLTKKKDYTKIRGVLNEALEGYAKKGCTFVDKGKCIKDGKHVFKHVLEFPCVKQPTTGGAKEAFYVLHHLKGYIRDCQSLTLPSSLRGWAETLARIDDDGLREDFHRIQMKLSQIIIKDVNTRRRGYNKPEG</sequence>
<protein>
    <submittedName>
        <fullName evidence="1">Uncharacterized protein</fullName>
    </submittedName>
</protein>